<evidence type="ECO:0000313" key="1">
    <source>
        <dbReference type="EMBL" id="ACT51010.1"/>
    </source>
</evidence>
<dbReference type="OrthoDB" id="8536607at2"/>
<organism evidence="1 2">
    <name type="scientific">Methylovorus glucosotrophus (strain SIP3-4)</name>
    <dbReference type="NCBI Taxonomy" id="582744"/>
    <lineage>
        <taxon>Bacteria</taxon>
        <taxon>Pseudomonadati</taxon>
        <taxon>Pseudomonadota</taxon>
        <taxon>Betaproteobacteria</taxon>
        <taxon>Nitrosomonadales</taxon>
        <taxon>Methylophilaceae</taxon>
        <taxon>Methylovorus</taxon>
    </lineage>
</organism>
<reference evidence="1 2" key="2">
    <citation type="journal article" date="2011" name="J. Bacteriol.">
        <title>Genomes of three methylotrophs from a single niche uncover genetic and metabolic divergence of Methylophilaceae.</title>
        <authorList>
            <person name="Lapidus A."/>
            <person name="Clum A."/>
            <person name="Labutti K."/>
            <person name="Kaluzhnaya M.G."/>
            <person name="Lim S."/>
            <person name="Beck D.A."/>
            <person name="Glavina Del Rio T."/>
            <person name="Nolan M."/>
            <person name="Mavromatis K."/>
            <person name="Huntemann M."/>
            <person name="Lucas S."/>
            <person name="Lidstrom M.E."/>
            <person name="Ivanova N."/>
            <person name="Chistoserdova L."/>
        </authorList>
    </citation>
    <scope>NUCLEOTIDE SEQUENCE [LARGE SCALE GENOMIC DNA]</scope>
    <source>
        <strain evidence="1 2">SIP3-4</strain>
    </source>
</reference>
<dbReference type="RefSeq" id="WP_013442547.1">
    <property type="nucleotide sequence ID" value="NC_012969.1"/>
</dbReference>
<reference evidence="2" key="1">
    <citation type="submission" date="2009-07" db="EMBL/GenBank/DDBJ databases">
        <title>Complete sequence of chromosome of Methylovorus sp. SIP3-4.</title>
        <authorList>
            <person name="Lucas S."/>
            <person name="Copeland A."/>
            <person name="Lapidus A."/>
            <person name="Glavina del Rio T."/>
            <person name="Tice H."/>
            <person name="Bruce D."/>
            <person name="Goodwin L."/>
            <person name="Pitluck S."/>
            <person name="Clum A."/>
            <person name="Larimer F."/>
            <person name="Land M."/>
            <person name="Hauser L."/>
            <person name="Kyrpides N."/>
            <person name="Mikhailova N."/>
            <person name="Kayluzhnaya M."/>
            <person name="Chistoserdova L."/>
        </authorList>
    </citation>
    <scope>NUCLEOTIDE SEQUENCE [LARGE SCALE GENOMIC DNA]</scope>
    <source>
        <strain evidence="2">SIP3-4</strain>
    </source>
</reference>
<dbReference type="eggNOG" id="ENOG50346NQ">
    <property type="taxonomic scope" value="Bacteria"/>
</dbReference>
<accession>C6X6L7</accession>
<dbReference type="AlphaFoldDB" id="C6X6L7"/>
<dbReference type="STRING" id="582744.Msip34_1765"/>
<protein>
    <submittedName>
        <fullName evidence="1">Uncharacterized protein</fullName>
    </submittedName>
</protein>
<evidence type="ECO:0000313" key="2">
    <source>
        <dbReference type="Proteomes" id="UP000002743"/>
    </source>
</evidence>
<dbReference type="KEGG" id="mei:Msip34_1765"/>
<gene>
    <name evidence="1" type="ordered locus">Msip34_1765</name>
</gene>
<dbReference type="EMBL" id="CP001674">
    <property type="protein sequence ID" value="ACT51010.1"/>
    <property type="molecule type" value="Genomic_DNA"/>
</dbReference>
<sequence length="92" mass="10121">MKPKEAIFDPELPNANAVLASLCCVTARYASHPSAELAELALDLSRKLTAPQYAESKLVSEVAQRLMRDWEAIAHEQHAMQAVVVPGSRHLQ</sequence>
<keyword evidence="2" id="KW-1185">Reference proteome</keyword>
<dbReference type="Proteomes" id="UP000002743">
    <property type="component" value="Chromosome"/>
</dbReference>
<proteinExistence type="predicted"/>
<name>C6X6L7_METGS</name>
<dbReference type="HOGENOM" id="CLU_2246897_0_0_4"/>